<sequence>MKVLRKAGEPILVPSADFPGRVYKLHVPNAFERTQLRVKTLSLGARSAGPLELARLMKEAIGSIGLQPESEAALVERVDAQVARITAFWELGTTLTVGVTPEQTEAFVRAHEEMQRGEVDLAEIAGVLTRADTPACRRFAASYAAEQVFVALWGLASWQLLADGWDNGPFAFPARPAGTDLLQSAVDALSDRDFERVGWAVRAAIQPSEDTAKNSVSPSSGPSGPDSSTAASAPPPTTP</sequence>
<feature type="region of interest" description="Disordered" evidence="1">
    <location>
        <begin position="205"/>
        <end position="239"/>
    </location>
</feature>
<evidence type="ECO:0000313" key="2">
    <source>
        <dbReference type="EMBL" id="MDQ0537134.1"/>
    </source>
</evidence>
<organism evidence="2 3">
    <name type="scientific">Azospirillum picis</name>
    <dbReference type="NCBI Taxonomy" id="488438"/>
    <lineage>
        <taxon>Bacteria</taxon>
        <taxon>Pseudomonadati</taxon>
        <taxon>Pseudomonadota</taxon>
        <taxon>Alphaproteobacteria</taxon>
        <taxon>Rhodospirillales</taxon>
        <taxon>Azospirillaceae</taxon>
        <taxon>Azospirillum</taxon>
    </lineage>
</organism>
<evidence type="ECO:0000256" key="1">
    <source>
        <dbReference type="SAM" id="MobiDB-lite"/>
    </source>
</evidence>
<protein>
    <submittedName>
        <fullName evidence="2">Uncharacterized protein</fullName>
    </submittedName>
</protein>
<accession>A0ABU0MVC4</accession>
<gene>
    <name evidence="2" type="ORF">QO018_006034</name>
</gene>
<reference evidence="2 3" key="1">
    <citation type="submission" date="2023-07" db="EMBL/GenBank/DDBJ databases">
        <title>Genomic Encyclopedia of Type Strains, Phase IV (KMG-IV): sequencing the most valuable type-strain genomes for metagenomic binning, comparative biology and taxonomic classification.</title>
        <authorList>
            <person name="Goeker M."/>
        </authorList>
    </citation>
    <scope>NUCLEOTIDE SEQUENCE [LARGE SCALE GENOMIC DNA]</scope>
    <source>
        <strain evidence="2 3">DSM 19922</strain>
    </source>
</reference>
<evidence type="ECO:0000313" key="3">
    <source>
        <dbReference type="Proteomes" id="UP001244552"/>
    </source>
</evidence>
<keyword evidence="3" id="KW-1185">Reference proteome</keyword>
<proteinExistence type="predicted"/>
<feature type="compositionally biased region" description="Low complexity" evidence="1">
    <location>
        <begin position="217"/>
        <end position="232"/>
    </location>
</feature>
<name>A0ABU0MVC4_9PROT</name>
<dbReference type="EMBL" id="JAUSVU010000039">
    <property type="protein sequence ID" value="MDQ0537134.1"/>
    <property type="molecule type" value="Genomic_DNA"/>
</dbReference>
<dbReference type="RefSeq" id="WP_209990838.1">
    <property type="nucleotide sequence ID" value="NZ_JAGINO010000037.1"/>
</dbReference>
<dbReference type="Proteomes" id="UP001244552">
    <property type="component" value="Unassembled WGS sequence"/>
</dbReference>
<comment type="caution">
    <text evidence="2">The sequence shown here is derived from an EMBL/GenBank/DDBJ whole genome shotgun (WGS) entry which is preliminary data.</text>
</comment>